<dbReference type="Proteomes" id="UP000054166">
    <property type="component" value="Unassembled WGS sequence"/>
</dbReference>
<organism evidence="1 2">
    <name type="scientific">Piloderma croceum (strain F 1598)</name>
    <dbReference type="NCBI Taxonomy" id="765440"/>
    <lineage>
        <taxon>Eukaryota</taxon>
        <taxon>Fungi</taxon>
        <taxon>Dikarya</taxon>
        <taxon>Basidiomycota</taxon>
        <taxon>Agaricomycotina</taxon>
        <taxon>Agaricomycetes</taxon>
        <taxon>Agaricomycetidae</taxon>
        <taxon>Atheliales</taxon>
        <taxon>Atheliaceae</taxon>
        <taxon>Piloderma</taxon>
    </lineage>
</organism>
<reference evidence="2" key="2">
    <citation type="submission" date="2015-01" db="EMBL/GenBank/DDBJ databases">
        <title>Evolutionary Origins and Diversification of the Mycorrhizal Mutualists.</title>
        <authorList>
            <consortium name="DOE Joint Genome Institute"/>
            <consortium name="Mycorrhizal Genomics Consortium"/>
            <person name="Kohler A."/>
            <person name="Kuo A."/>
            <person name="Nagy L.G."/>
            <person name="Floudas D."/>
            <person name="Copeland A."/>
            <person name="Barry K.W."/>
            <person name="Cichocki N."/>
            <person name="Veneault-Fourrey C."/>
            <person name="LaButti K."/>
            <person name="Lindquist E.A."/>
            <person name="Lipzen A."/>
            <person name="Lundell T."/>
            <person name="Morin E."/>
            <person name="Murat C."/>
            <person name="Riley R."/>
            <person name="Ohm R."/>
            <person name="Sun H."/>
            <person name="Tunlid A."/>
            <person name="Henrissat B."/>
            <person name="Grigoriev I.V."/>
            <person name="Hibbett D.S."/>
            <person name="Martin F."/>
        </authorList>
    </citation>
    <scope>NUCLEOTIDE SEQUENCE [LARGE SCALE GENOMIC DNA]</scope>
    <source>
        <strain evidence="2">F 1598</strain>
    </source>
</reference>
<proteinExistence type="predicted"/>
<dbReference type="HOGENOM" id="CLU_1124908_0_0_1"/>
<gene>
    <name evidence="1" type="ORF">PILCRDRAFT_93270</name>
</gene>
<protein>
    <submittedName>
        <fullName evidence="1">Uncharacterized protein</fullName>
    </submittedName>
</protein>
<evidence type="ECO:0000313" key="1">
    <source>
        <dbReference type="EMBL" id="KIM72925.1"/>
    </source>
</evidence>
<dbReference type="EMBL" id="KN833101">
    <property type="protein sequence ID" value="KIM72925.1"/>
    <property type="molecule type" value="Genomic_DNA"/>
</dbReference>
<dbReference type="AlphaFoldDB" id="A0A0C3EJW6"/>
<name>A0A0C3EJW6_PILCF</name>
<keyword evidence="2" id="KW-1185">Reference proteome</keyword>
<evidence type="ECO:0000313" key="2">
    <source>
        <dbReference type="Proteomes" id="UP000054166"/>
    </source>
</evidence>
<dbReference type="InParanoid" id="A0A0C3EJW6"/>
<sequence>MNPPSTLRNYDPHRTALLRDAATVSAIDHWLAINIQAPYPSGYALMGDGPANEVICNVQPCHMEASNEDASIKDPDTFTLYITASALPESGVPPLSSCSPRATLARYVGFNHDPGAPYWTKWDKSVSFRQPRCLFADAFAQMANLEENRAVKGLSYRMIEWAKTISVGGLLRQVRTWLDSDTLAETPQNSQKFNLVNTFACKRYGFNVLESPCKRGRAYGAEAVIDADDEDEITADFIPRVLVFTPL</sequence>
<accession>A0A0C3EJW6</accession>
<dbReference type="OrthoDB" id="2749120at2759"/>
<reference evidence="1 2" key="1">
    <citation type="submission" date="2014-04" db="EMBL/GenBank/DDBJ databases">
        <authorList>
            <consortium name="DOE Joint Genome Institute"/>
            <person name="Kuo A."/>
            <person name="Tarkka M."/>
            <person name="Buscot F."/>
            <person name="Kohler A."/>
            <person name="Nagy L.G."/>
            <person name="Floudas D."/>
            <person name="Copeland A."/>
            <person name="Barry K.W."/>
            <person name="Cichocki N."/>
            <person name="Veneault-Fourrey C."/>
            <person name="LaButti K."/>
            <person name="Lindquist E.A."/>
            <person name="Lipzen A."/>
            <person name="Lundell T."/>
            <person name="Morin E."/>
            <person name="Murat C."/>
            <person name="Sun H."/>
            <person name="Tunlid A."/>
            <person name="Henrissat B."/>
            <person name="Grigoriev I.V."/>
            <person name="Hibbett D.S."/>
            <person name="Martin F."/>
            <person name="Nordberg H.P."/>
            <person name="Cantor M.N."/>
            <person name="Hua S.X."/>
        </authorList>
    </citation>
    <scope>NUCLEOTIDE SEQUENCE [LARGE SCALE GENOMIC DNA]</scope>
    <source>
        <strain evidence="1 2">F 1598</strain>
    </source>
</reference>